<dbReference type="AlphaFoldDB" id="A0ABD3P7A3"/>
<keyword evidence="5" id="KW-0520">NAD</keyword>
<dbReference type="PROSITE" id="PS50305">
    <property type="entry name" value="SIRTUIN"/>
    <property type="match status" value="1"/>
</dbReference>
<comment type="caution">
    <text evidence="8">The sequence shown here is derived from an EMBL/GenBank/DDBJ whole genome shotgun (WGS) entry which is preliminary data.</text>
</comment>
<evidence type="ECO:0000256" key="1">
    <source>
        <dbReference type="ARBA" id="ARBA00001947"/>
    </source>
</evidence>
<evidence type="ECO:0000256" key="4">
    <source>
        <dbReference type="ARBA" id="ARBA00022833"/>
    </source>
</evidence>
<protein>
    <recommendedName>
        <fullName evidence="7">Deacetylase sirtuin-type domain-containing protein</fullName>
    </recommendedName>
</protein>
<proteinExistence type="predicted"/>
<dbReference type="Pfam" id="PF02146">
    <property type="entry name" value="SIR2"/>
    <property type="match status" value="1"/>
</dbReference>
<evidence type="ECO:0000259" key="7">
    <source>
        <dbReference type="PROSITE" id="PS50305"/>
    </source>
</evidence>
<organism evidence="8 9">
    <name type="scientific">Stephanodiscus triporus</name>
    <dbReference type="NCBI Taxonomy" id="2934178"/>
    <lineage>
        <taxon>Eukaryota</taxon>
        <taxon>Sar</taxon>
        <taxon>Stramenopiles</taxon>
        <taxon>Ochrophyta</taxon>
        <taxon>Bacillariophyta</taxon>
        <taxon>Coscinodiscophyceae</taxon>
        <taxon>Thalassiosirophycidae</taxon>
        <taxon>Stephanodiscales</taxon>
        <taxon>Stephanodiscaceae</taxon>
        <taxon>Stephanodiscus</taxon>
    </lineage>
</organism>
<dbReference type="Gene3D" id="3.30.1600.10">
    <property type="entry name" value="SIR2/SIRT2 'Small Domain"/>
    <property type="match status" value="1"/>
</dbReference>
<accession>A0ABD3P7A3</accession>
<feature type="binding site" evidence="6">
    <location>
        <position position="120"/>
    </location>
    <ligand>
        <name>Zn(2+)</name>
        <dbReference type="ChEBI" id="CHEBI:29105"/>
    </ligand>
</feature>
<feature type="domain" description="Deacetylase sirtuin-type" evidence="7">
    <location>
        <begin position="1"/>
        <end position="255"/>
    </location>
</feature>
<name>A0ABD3P7A3_9STRA</name>
<feature type="binding site" evidence="6">
    <location>
        <position position="142"/>
    </location>
    <ligand>
        <name>Zn(2+)</name>
        <dbReference type="ChEBI" id="CHEBI:29105"/>
    </ligand>
</feature>
<dbReference type="Gene3D" id="3.40.50.1220">
    <property type="entry name" value="TPP-binding domain"/>
    <property type="match status" value="1"/>
</dbReference>
<evidence type="ECO:0000256" key="5">
    <source>
        <dbReference type="ARBA" id="ARBA00023027"/>
    </source>
</evidence>
<gene>
    <name evidence="8" type="ORF">ACHAW5_010464</name>
</gene>
<dbReference type="GO" id="GO:0016740">
    <property type="term" value="F:transferase activity"/>
    <property type="evidence" value="ECO:0007669"/>
    <property type="project" value="UniProtKB-KW"/>
</dbReference>
<keyword evidence="3 6" id="KW-0479">Metal-binding</keyword>
<dbReference type="PANTHER" id="PTHR11085">
    <property type="entry name" value="NAD-DEPENDENT PROTEIN DEACYLASE SIRTUIN-5, MITOCHONDRIAL-RELATED"/>
    <property type="match status" value="1"/>
</dbReference>
<dbReference type="EMBL" id="JALLAZ020000947">
    <property type="protein sequence ID" value="KAL3783950.1"/>
    <property type="molecule type" value="Genomic_DNA"/>
</dbReference>
<evidence type="ECO:0000256" key="2">
    <source>
        <dbReference type="ARBA" id="ARBA00022679"/>
    </source>
</evidence>
<evidence type="ECO:0000313" key="9">
    <source>
        <dbReference type="Proteomes" id="UP001530315"/>
    </source>
</evidence>
<evidence type="ECO:0000256" key="6">
    <source>
        <dbReference type="PROSITE-ProRule" id="PRU00236"/>
    </source>
</evidence>
<dbReference type="SUPFAM" id="SSF52467">
    <property type="entry name" value="DHS-like NAD/FAD-binding domain"/>
    <property type="match status" value="1"/>
</dbReference>
<dbReference type="InterPro" id="IPR003000">
    <property type="entry name" value="Sirtuin"/>
</dbReference>
<reference evidence="8 9" key="1">
    <citation type="submission" date="2024-10" db="EMBL/GenBank/DDBJ databases">
        <title>Updated reference genomes for cyclostephanoid diatoms.</title>
        <authorList>
            <person name="Roberts W.R."/>
            <person name="Alverson A.J."/>
        </authorList>
    </citation>
    <scope>NUCLEOTIDE SEQUENCE [LARGE SCALE GENOMIC DNA]</scope>
    <source>
        <strain evidence="8 9">AJA276-08</strain>
    </source>
</reference>
<evidence type="ECO:0000313" key="8">
    <source>
        <dbReference type="EMBL" id="KAL3783950.1"/>
    </source>
</evidence>
<dbReference type="InterPro" id="IPR050134">
    <property type="entry name" value="NAD-dep_sirtuin_deacylases"/>
</dbReference>
<dbReference type="InterPro" id="IPR026590">
    <property type="entry name" value="Ssirtuin_cat_dom"/>
</dbReference>
<feature type="active site" description="Proton acceptor" evidence="6">
    <location>
        <position position="109"/>
    </location>
</feature>
<evidence type="ECO:0000256" key="3">
    <source>
        <dbReference type="ARBA" id="ARBA00022723"/>
    </source>
</evidence>
<dbReference type="GO" id="GO:0046872">
    <property type="term" value="F:metal ion binding"/>
    <property type="evidence" value="ECO:0007669"/>
    <property type="project" value="UniProtKB-KW"/>
</dbReference>
<dbReference type="PANTHER" id="PTHR11085:SF6">
    <property type="entry name" value="NAD-DEPENDENT PROTEIN DEACETYLASE SIRTUIN-2"/>
    <property type="match status" value="1"/>
</dbReference>
<feature type="binding site" evidence="6">
    <location>
        <position position="145"/>
    </location>
    <ligand>
        <name>Zn(2+)</name>
        <dbReference type="ChEBI" id="CHEBI:29105"/>
    </ligand>
</feature>
<keyword evidence="2" id="KW-0808">Transferase</keyword>
<feature type="binding site" evidence="6">
    <location>
        <position position="117"/>
    </location>
    <ligand>
        <name>Zn(2+)</name>
        <dbReference type="ChEBI" id="CHEBI:29105"/>
    </ligand>
</feature>
<keyword evidence="9" id="KW-1185">Reference proteome</keyword>
<keyword evidence="4 6" id="KW-0862">Zinc</keyword>
<dbReference type="Proteomes" id="UP001530315">
    <property type="component" value="Unassembled WGS sequence"/>
</dbReference>
<dbReference type="InterPro" id="IPR029035">
    <property type="entry name" value="DHS-like_NAD/FAD-binding_dom"/>
</dbReference>
<dbReference type="InterPro" id="IPR026591">
    <property type="entry name" value="Sirtuin_cat_small_dom_sf"/>
</dbReference>
<comment type="cofactor">
    <cofactor evidence="1">
        <name>Zn(2+)</name>
        <dbReference type="ChEBI" id="CHEBI:29105"/>
    </cofactor>
</comment>
<sequence>MSSPRAGVSCNAGIPDFRSPGTGLYDNLQKYNLPFPEAVFDLEFYSRNPDPFVHLASELWPGLRHSPTITHSFIALLERKGLLLRNYTQNIDMLDVLAGVSEDKMIECHGHFRTASCTGCSLPFDGDECKRIIVDEKRAPTCRHCGGYVKPDIVFFGESLPPKFHRMVKQDTKKADLLLVMGTSLMVSPVNMIPDMVTKSCRRVLLNRELVGTFKRVNGLRTRSKQHNTTAQRDIFHGGDCDESIRMLCSILGWENELDMLNSSTRLGG</sequence>